<evidence type="ECO:0000256" key="1">
    <source>
        <dbReference type="SAM" id="MobiDB-lite"/>
    </source>
</evidence>
<evidence type="ECO:0000313" key="5">
    <source>
        <dbReference type="EMBL" id="KAE9351335.1"/>
    </source>
</evidence>
<evidence type="ECO:0000313" key="8">
    <source>
        <dbReference type="Proteomes" id="UP000435112"/>
    </source>
</evidence>
<keyword evidence="7" id="KW-1185">Reference proteome</keyword>
<accession>A0A6A4FWW3</accession>
<protein>
    <submittedName>
        <fullName evidence="5">Uncharacterized protein</fullName>
    </submittedName>
</protein>
<keyword evidence="2" id="KW-0812">Transmembrane</keyword>
<dbReference type="EMBL" id="QXFU01000707">
    <property type="protein sequence ID" value="KAE9023626.1"/>
    <property type="molecule type" value="Genomic_DNA"/>
</dbReference>
<dbReference type="OrthoDB" id="120960at2759"/>
<dbReference type="AlphaFoldDB" id="A0A6A4FWW3"/>
<evidence type="ECO:0000313" key="6">
    <source>
        <dbReference type="Proteomes" id="UP000429607"/>
    </source>
</evidence>
<sequence length="461" mass="51541">MSIVTPVDVAVAVGESDPGSPTESYRFKLVKGCNGKLIIELPIAFKTEWSSYWTEDHRVFPPPAPPTLMDTIMGCICLPIVLVFRLGAYIVMGLFAIVAYIIYAPISAAVTFCRYNRAAPVVTRAKFYYWLHRNGFTSEELNKVKDATKNMKMHAIVHKLTDVRAVEEFFKLQSIEKQKLVIVVLQQSKEAIDQKHQKQFEKLRTVYTGAIFSWGARDAYRLGDMIAKNGRMCSRGEGDRKKADWEKRVASKVNLRINAVLRCINTIASEGRYAKHDARMKDLVRTVNRSNTSVDWEDFADKNKRHDNRLLGEIHTAATFVKQFVTQAIVTESYSSRVARICWSWTLLLMLISLKLAKLIVHLDIDSASDIVDLIVGSITKIAEAPEDLLGMLENGGMPTGGSGGPGTNADDSTGSMLNTLNDKFGRQARLDNKAAQLKESMKVEEVTELAEDQNPTVSKN</sequence>
<keyword evidence="2" id="KW-0472">Membrane</keyword>
<evidence type="ECO:0000256" key="2">
    <source>
        <dbReference type="SAM" id="Phobius"/>
    </source>
</evidence>
<keyword evidence="2" id="KW-1133">Transmembrane helix</keyword>
<dbReference type="Proteomes" id="UP000434957">
    <property type="component" value="Unassembled WGS sequence"/>
</dbReference>
<evidence type="ECO:0000313" key="7">
    <source>
        <dbReference type="Proteomes" id="UP000434957"/>
    </source>
</evidence>
<proteinExistence type="predicted"/>
<name>A0A6A4FWW3_9STRA</name>
<feature type="transmembrane region" description="Helical" evidence="2">
    <location>
        <begin position="76"/>
        <end position="103"/>
    </location>
</feature>
<evidence type="ECO:0000313" key="4">
    <source>
        <dbReference type="EMBL" id="KAE9045957.1"/>
    </source>
</evidence>
<reference evidence="5 7" key="1">
    <citation type="submission" date="2018-08" db="EMBL/GenBank/DDBJ databases">
        <title>Genomic investigation of the strawberry pathogen Phytophthora fragariae indicates pathogenicity is determined by transcriptional variation in three key races.</title>
        <authorList>
            <person name="Adams T.M."/>
            <person name="Armitage A.D."/>
            <person name="Sobczyk M.K."/>
            <person name="Bates H.J."/>
            <person name="Dunwell J.M."/>
            <person name="Nellist C.F."/>
            <person name="Harrison R.J."/>
        </authorList>
    </citation>
    <scope>NUCLEOTIDE SEQUENCE [LARGE SCALE GENOMIC DNA]</scope>
    <source>
        <strain evidence="4 6">SCRP249</strain>
        <strain evidence="3 8">SCRP324</strain>
        <strain evidence="5 7">SCRP333</strain>
    </source>
</reference>
<feature type="compositionally biased region" description="Polar residues" evidence="1">
    <location>
        <begin position="410"/>
        <end position="419"/>
    </location>
</feature>
<feature type="region of interest" description="Disordered" evidence="1">
    <location>
        <begin position="440"/>
        <end position="461"/>
    </location>
</feature>
<gene>
    <name evidence="4" type="ORF">PR001_g4752</name>
    <name evidence="3" type="ORF">PR002_g11666</name>
    <name evidence="5" type="ORF">PR003_g4934</name>
</gene>
<feature type="region of interest" description="Disordered" evidence="1">
    <location>
        <begin position="396"/>
        <end position="419"/>
    </location>
</feature>
<dbReference type="Proteomes" id="UP000429607">
    <property type="component" value="Unassembled WGS sequence"/>
</dbReference>
<dbReference type="EMBL" id="QXFT01000195">
    <property type="protein sequence ID" value="KAE9351335.1"/>
    <property type="molecule type" value="Genomic_DNA"/>
</dbReference>
<feature type="compositionally biased region" description="Gly residues" evidence="1">
    <location>
        <begin position="398"/>
        <end position="407"/>
    </location>
</feature>
<evidence type="ECO:0000313" key="3">
    <source>
        <dbReference type="EMBL" id="KAE9023626.1"/>
    </source>
</evidence>
<dbReference type="EMBL" id="QXFV01000200">
    <property type="protein sequence ID" value="KAE9045957.1"/>
    <property type="molecule type" value="Genomic_DNA"/>
</dbReference>
<organism evidence="5 7">
    <name type="scientific">Phytophthora rubi</name>
    <dbReference type="NCBI Taxonomy" id="129364"/>
    <lineage>
        <taxon>Eukaryota</taxon>
        <taxon>Sar</taxon>
        <taxon>Stramenopiles</taxon>
        <taxon>Oomycota</taxon>
        <taxon>Peronosporomycetes</taxon>
        <taxon>Peronosporales</taxon>
        <taxon>Peronosporaceae</taxon>
        <taxon>Phytophthora</taxon>
    </lineage>
</organism>
<comment type="caution">
    <text evidence="5">The sequence shown here is derived from an EMBL/GenBank/DDBJ whole genome shotgun (WGS) entry which is preliminary data.</text>
</comment>
<dbReference type="Proteomes" id="UP000435112">
    <property type="component" value="Unassembled WGS sequence"/>
</dbReference>